<dbReference type="PROSITE" id="PS50330">
    <property type="entry name" value="UIM"/>
    <property type="match status" value="1"/>
</dbReference>
<reference evidence="3" key="1">
    <citation type="submission" date="2022-10" db="EMBL/GenBank/DDBJ databases">
        <title>Tapping the CABI collections for fungal endophytes: first genome assemblies for Collariella, Neodidymelliopsis, Ascochyta clinopodiicola, Didymella pomorum, Didymosphaeria variabile, Neocosmospora piperis and Neocucurbitaria cava.</title>
        <authorList>
            <person name="Hill R."/>
        </authorList>
    </citation>
    <scope>NUCLEOTIDE SEQUENCE</scope>
    <source>
        <strain evidence="3">IMI 356814</strain>
    </source>
</reference>
<dbReference type="Proteomes" id="UP001140560">
    <property type="component" value="Unassembled WGS sequence"/>
</dbReference>
<accession>A0A9W8XZP2</accession>
<dbReference type="SMART" id="SM00484">
    <property type="entry name" value="XPGI"/>
    <property type="match status" value="1"/>
</dbReference>
<dbReference type="InterPro" id="IPR003903">
    <property type="entry name" value="UIM_dom"/>
</dbReference>
<dbReference type="GO" id="GO:0006281">
    <property type="term" value="P:DNA repair"/>
    <property type="evidence" value="ECO:0007669"/>
    <property type="project" value="UniProtKB-ARBA"/>
</dbReference>
<feature type="region of interest" description="Disordered" evidence="1">
    <location>
        <begin position="479"/>
        <end position="523"/>
    </location>
</feature>
<evidence type="ECO:0000313" key="3">
    <source>
        <dbReference type="EMBL" id="KAJ4362380.1"/>
    </source>
</evidence>
<dbReference type="PANTHER" id="PTHR11081:SF62">
    <property type="entry name" value="XPG-I DOMAIN-CONTAINING PROTEIN"/>
    <property type="match status" value="1"/>
</dbReference>
<sequence>MGIEKLMFYRICRLLTLNIQLIFVFDGPGRPWKRNKRGQGKIDYEKRRLLQEVLRCFDIPYHEAPGEAEAECARLQILGLVDAVWSQDSDCLMFGCTLWIHDDRVAKEKGNNDRSKENTKKNSKSVRVVKAPQMAEKLGLDREGLVLFAMLVGGDYKVSGLAGCGSATALHAVKAGLGKTLCQCQNQRDCSAWSTQLADFIGTRARSKYIHIPGDFPDYKILQKYYRPKVSSDETLLSISRLNLSHDRGIKEVKLLEVTSSRFNIWGRKYMDWVGPVLLTRHLARRGPVLPREVVHNIKLTKRRAKKTDDQPATRCLERKLTFSPFGVTSLQRADFEGDRLGYWNGDMTNLFDPGYRVDCEIPEYWLQKTLPLDVLGPPPPEPKRRTQKRKQQTDGDAQDLGTTASTKRKRKQTDNDQVTGQVPSRASSSKLPVTVRDPQASVTPIKRRKQPTRTGETLLIELSDSEDEDTLRLPSKVHSRKLTSTRSAASEIVDLGSPEPSEDDEHLSIHQQEDTDTPSRAPFHRDGLLIHMIEREERDLQLALRMSLQGQQEAMSPSRSHLVPNRVHARKHSPGVANRPVFSKAPISIPAISPRKAFSHHLDDLTSDPTRTVTSATPVKSTDWSYSSPAVAVSTTPGSTPNAANMTTSKDDVPNTSASESTKLKDIRVARLRHFAPSIPTSNVNETFTTSPSSRITPSKVVKPTVRVPAGVDCIDLTDD</sequence>
<dbReference type="SUPFAM" id="SSF47807">
    <property type="entry name" value="5' to 3' exonuclease, C-terminal subdomain"/>
    <property type="match status" value="1"/>
</dbReference>
<evidence type="ECO:0000259" key="2">
    <source>
        <dbReference type="SMART" id="SM00484"/>
    </source>
</evidence>
<dbReference type="PANTHER" id="PTHR11081">
    <property type="entry name" value="FLAP ENDONUCLEASE FAMILY MEMBER"/>
    <property type="match status" value="1"/>
</dbReference>
<dbReference type="GO" id="GO:0017108">
    <property type="term" value="F:5'-flap endonuclease activity"/>
    <property type="evidence" value="ECO:0007669"/>
    <property type="project" value="TreeGrafter"/>
</dbReference>
<dbReference type="Gene3D" id="3.40.50.1010">
    <property type="entry name" value="5'-nuclease"/>
    <property type="match status" value="1"/>
</dbReference>
<dbReference type="InterPro" id="IPR006086">
    <property type="entry name" value="XPG-I_dom"/>
</dbReference>
<comment type="caution">
    <text evidence="3">The sequence shown here is derived from an EMBL/GenBank/DDBJ whole genome shotgun (WGS) entry which is preliminary data.</text>
</comment>
<dbReference type="InterPro" id="IPR029060">
    <property type="entry name" value="PIN-like_dom_sf"/>
</dbReference>
<dbReference type="OrthoDB" id="2959108at2759"/>
<protein>
    <recommendedName>
        <fullName evidence="2">XPG-I domain-containing protein</fullName>
    </recommendedName>
</protein>
<dbReference type="AlphaFoldDB" id="A0A9W8XZP2"/>
<proteinExistence type="predicted"/>
<feature type="region of interest" description="Disordered" evidence="1">
    <location>
        <begin position="634"/>
        <end position="660"/>
    </location>
</feature>
<name>A0A9W8XZP2_9PLEO</name>
<dbReference type="Pfam" id="PF00867">
    <property type="entry name" value="XPG_I"/>
    <property type="match status" value="1"/>
</dbReference>
<evidence type="ECO:0000313" key="4">
    <source>
        <dbReference type="Proteomes" id="UP001140560"/>
    </source>
</evidence>
<keyword evidence="4" id="KW-1185">Reference proteome</keyword>
<feature type="region of interest" description="Disordered" evidence="1">
    <location>
        <begin position="372"/>
        <end position="458"/>
    </location>
</feature>
<gene>
    <name evidence="3" type="ORF">N0V83_010473</name>
</gene>
<feature type="compositionally biased region" description="Polar residues" evidence="1">
    <location>
        <begin position="416"/>
        <end position="432"/>
    </location>
</feature>
<dbReference type="Gene3D" id="1.10.150.20">
    <property type="entry name" value="5' to 3' exonuclease, C-terminal subdomain"/>
    <property type="match status" value="1"/>
</dbReference>
<dbReference type="SUPFAM" id="SSF88723">
    <property type="entry name" value="PIN domain-like"/>
    <property type="match status" value="1"/>
</dbReference>
<organism evidence="3 4">
    <name type="scientific">Neocucurbitaria cava</name>
    <dbReference type="NCBI Taxonomy" id="798079"/>
    <lineage>
        <taxon>Eukaryota</taxon>
        <taxon>Fungi</taxon>
        <taxon>Dikarya</taxon>
        <taxon>Ascomycota</taxon>
        <taxon>Pezizomycotina</taxon>
        <taxon>Dothideomycetes</taxon>
        <taxon>Pleosporomycetidae</taxon>
        <taxon>Pleosporales</taxon>
        <taxon>Pleosporineae</taxon>
        <taxon>Cucurbitariaceae</taxon>
        <taxon>Neocucurbitaria</taxon>
    </lineage>
</organism>
<dbReference type="InterPro" id="IPR036279">
    <property type="entry name" value="5-3_exonuclease_C_sf"/>
</dbReference>
<dbReference type="EMBL" id="JAPEUY010000021">
    <property type="protein sequence ID" value="KAJ4362380.1"/>
    <property type="molecule type" value="Genomic_DNA"/>
</dbReference>
<evidence type="ECO:0000256" key="1">
    <source>
        <dbReference type="SAM" id="MobiDB-lite"/>
    </source>
</evidence>
<dbReference type="InterPro" id="IPR006084">
    <property type="entry name" value="XPG/Rad2"/>
</dbReference>
<dbReference type="PRINTS" id="PR00853">
    <property type="entry name" value="XPGRADSUPER"/>
</dbReference>
<dbReference type="CDD" id="cd09870">
    <property type="entry name" value="PIN_YEN1"/>
    <property type="match status" value="1"/>
</dbReference>
<feature type="domain" description="XPG-I" evidence="2">
    <location>
        <begin position="55"/>
        <end position="140"/>
    </location>
</feature>